<evidence type="ECO:0000256" key="4">
    <source>
        <dbReference type="ARBA" id="ARBA00022801"/>
    </source>
</evidence>
<protein>
    <recommendedName>
        <fullName evidence="6">Secretion system C-terminal sorting domain-containing protein</fullName>
    </recommendedName>
</protein>
<dbReference type="PANTHER" id="PTHR33607:SF2">
    <property type="entry name" value="ENDONUCLEASE-1"/>
    <property type="match status" value="1"/>
</dbReference>
<keyword evidence="4" id="KW-0378">Hydrolase</keyword>
<proteinExistence type="inferred from homology"/>
<dbReference type="InterPro" id="IPR026444">
    <property type="entry name" value="Secre_tail"/>
</dbReference>
<comment type="similarity">
    <text evidence="1">Belongs to the EndA/NucM nuclease family.</text>
</comment>
<dbReference type="SUPFAM" id="SSF54060">
    <property type="entry name" value="His-Me finger endonucleases"/>
    <property type="match status" value="1"/>
</dbReference>
<evidence type="ECO:0000256" key="2">
    <source>
        <dbReference type="ARBA" id="ARBA00022722"/>
    </source>
</evidence>
<evidence type="ECO:0000256" key="1">
    <source>
        <dbReference type="ARBA" id="ARBA00006429"/>
    </source>
</evidence>
<dbReference type="Proteomes" id="UP000244193">
    <property type="component" value="Chromosome"/>
</dbReference>
<dbReference type="NCBIfam" id="TIGR04183">
    <property type="entry name" value="Por_Secre_tail"/>
    <property type="match status" value="1"/>
</dbReference>
<evidence type="ECO:0000256" key="3">
    <source>
        <dbReference type="ARBA" id="ARBA00022729"/>
    </source>
</evidence>
<dbReference type="RefSeq" id="WP_108371543.1">
    <property type="nucleotide sequence ID" value="NZ_CP028811.1"/>
</dbReference>
<feature type="domain" description="Secretion system C-terminal sorting" evidence="6">
    <location>
        <begin position="285"/>
        <end position="356"/>
    </location>
</feature>
<dbReference type="OrthoDB" id="5485925at2"/>
<evidence type="ECO:0000259" key="6">
    <source>
        <dbReference type="Pfam" id="PF18962"/>
    </source>
</evidence>
<dbReference type="Pfam" id="PF18962">
    <property type="entry name" value="Por_Secre_tail"/>
    <property type="match status" value="1"/>
</dbReference>
<dbReference type="GO" id="GO:0016787">
    <property type="term" value="F:hydrolase activity"/>
    <property type="evidence" value="ECO:0007669"/>
    <property type="project" value="UniProtKB-KW"/>
</dbReference>
<accession>A0A2S0RFS9</accession>
<dbReference type="AlphaFoldDB" id="A0A2S0RFS9"/>
<feature type="signal peptide" evidence="5">
    <location>
        <begin position="1"/>
        <end position="20"/>
    </location>
</feature>
<dbReference type="PANTHER" id="PTHR33607">
    <property type="entry name" value="ENDONUCLEASE-1"/>
    <property type="match status" value="1"/>
</dbReference>
<dbReference type="KEGG" id="fmg:HYN48_10670"/>
<name>A0A2S0RFS9_9FLAO</name>
<keyword evidence="2" id="KW-0540">Nuclease</keyword>
<keyword evidence="8" id="KW-1185">Reference proteome</keyword>
<dbReference type="EMBL" id="CP028811">
    <property type="protein sequence ID" value="AWA30516.1"/>
    <property type="molecule type" value="Genomic_DNA"/>
</dbReference>
<reference evidence="7 8" key="1">
    <citation type="submission" date="2018-04" db="EMBL/GenBank/DDBJ databases">
        <title>Genome sequencing of Flavobacterium sp. HYN0048.</title>
        <authorList>
            <person name="Yi H."/>
            <person name="Baek C."/>
        </authorList>
    </citation>
    <scope>NUCLEOTIDE SEQUENCE [LARGE SCALE GENOMIC DNA]</scope>
    <source>
        <strain evidence="7 8">HYN0048</strain>
    </source>
</reference>
<evidence type="ECO:0000313" key="7">
    <source>
        <dbReference type="EMBL" id="AWA30516.1"/>
    </source>
</evidence>
<evidence type="ECO:0000313" key="8">
    <source>
        <dbReference type="Proteomes" id="UP000244193"/>
    </source>
</evidence>
<organism evidence="7 8">
    <name type="scientific">Flavobacterium magnum</name>
    <dbReference type="NCBI Taxonomy" id="2162713"/>
    <lineage>
        <taxon>Bacteria</taxon>
        <taxon>Pseudomonadati</taxon>
        <taxon>Bacteroidota</taxon>
        <taxon>Flavobacteriia</taxon>
        <taxon>Flavobacteriales</taxon>
        <taxon>Flavobacteriaceae</taxon>
        <taxon>Flavobacterium</taxon>
    </lineage>
</organism>
<dbReference type="InterPro" id="IPR044925">
    <property type="entry name" value="His-Me_finger_sf"/>
</dbReference>
<keyword evidence="3 5" id="KW-0732">Signal</keyword>
<dbReference type="GO" id="GO:0004518">
    <property type="term" value="F:nuclease activity"/>
    <property type="evidence" value="ECO:0007669"/>
    <property type="project" value="UniProtKB-KW"/>
</dbReference>
<feature type="chain" id="PRO_5015746748" description="Secretion system C-terminal sorting domain-containing protein" evidence="5">
    <location>
        <begin position="21"/>
        <end position="357"/>
    </location>
</feature>
<dbReference type="Pfam" id="PF04231">
    <property type="entry name" value="Endonuclease_1"/>
    <property type="match status" value="1"/>
</dbReference>
<gene>
    <name evidence="7" type="ORF">HYN48_10670</name>
</gene>
<sequence length="357" mass="39036">MKKILSFTALFFTLLSIAQAGSPAPYYNGFNWTLTGVALKNALATKIITTHTEQLSYTPGIWNALKITDKDPNNSSNVLLIYGWENGSDSDVTNDLSRSKNSNGGAVGEWNREHTYAQSIGTPDLGTSGAGADAHHLRAADVQRNGSRASKKFAAGSGNSGAVTGGWYPGDNWKGDIARMMMYMYLRYDDQCLPKNVGVGNTLATDANMIQLFLQWNAEDPVSAVEDQRNTYLGNASNTYGQGNRNPFIDNPYIATVIWGGPAAENRWPSIPLGIENHSLEQLVVYPNPSNDHKINIDGDVVLDEIELINLNGQLVQRITKPAMDNHSYTLNGLPSGFYLLRMTSENQTATRKVIVN</sequence>
<evidence type="ECO:0000256" key="5">
    <source>
        <dbReference type="SAM" id="SignalP"/>
    </source>
</evidence>
<dbReference type="InterPro" id="IPR007346">
    <property type="entry name" value="Endonuclease-I"/>
</dbReference>